<accession>A0A6I0F179</accession>
<keyword evidence="5 8" id="KW-1133">Transmembrane helix</keyword>
<evidence type="ECO:0000256" key="8">
    <source>
        <dbReference type="SAM" id="Phobius"/>
    </source>
</evidence>
<dbReference type="EMBL" id="WBXO01000002">
    <property type="protein sequence ID" value="KAB2953681.1"/>
    <property type="molecule type" value="Genomic_DNA"/>
</dbReference>
<evidence type="ECO:0000256" key="4">
    <source>
        <dbReference type="ARBA" id="ARBA00022692"/>
    </source>
</evidence>
<dbReference type="Pfam" id="PF02706">
    <property type="entry name" value="Wzz"/>
    <property type="match status" value="1"/>
</dbReference>
<proteinExistence type="inferred from homology"/>
<feature type="transmembrane region" description="Helical" evidence="8">
    <location>
        <begin position="50"/>
        <end position="68"/>
    </location>
</feature>
<comment type="similarity">
    <text evidence="2">Belongs to the CpsC/CapA family.</text>
</comment>
<evidence type="ECO:0000259" key="9">
    <source>
        <dbReference type="Pfam" id="PF02706"/>
    </source>
</evidence>
<dbReference type="Proteomes" id="UP000468766">
    <property type="component" value="Unassembled WGS sequence"/>
</dbReference>
<comment type="caution">
    <text evidence="10">The sequence shown here is derived from an EMBL/GenBank/DDBJ whole genome shotgun (WGS) entry which is preliminary data.</text>
</comment>
<dbReference type="AlphaFoldDB" id="A0A6I0F179"/>
<sequence>MVDRKSDIVSSEEKRPTYTEVPVPPQYQLAHHDDEISLIELWDTLVKRKLIIIGSFITVLLLSILYTFSITPVYESRAVLQVGQTVRGQTIEDPAILVQRLKEEYRVGDSSEGSRPMPRLRNIEQDRNIKNLIVFTAEGYSSEEAQAVLNNVIDKIKEEHTLKFDEEKEYTELRLTSLNEQFERLDARIISYEERISSLPDRDGALAALLVLEKAKLSEVRSTYERQVMDLELAMSDNNINPTTLLREPTLTISPVKPNNKLNVALGAVVGAMVGVFGAFAIEFISNARRERQSGKTMGA</sequence>
<evidence type="ECO:0000256" key="1">
    <source>
        <dbReference type="ARBA" id="ARBA00004651"/>
    </source>
</evidence>
<keyword evidence="11" id="KW-1185">Reference proteome</keyword>
<evidence type="ECO:0000256" key="3">
    <source>
        <dbReference type="ARBA" id="ARBA00022475"/>
    </source>
</evidence>
<dbReference type="PANTHER" id="PTHR32309">
    <property type="entry name" value="TYROSINE-PROTEIN KINASE"/>
    <property type="match status" value="1"/>
</dbReference>
<evidence type="ECO:0000256" key="7">
    <source>
        <dbReference type="SAM" id="MobiDB-lite"/>
    </source>
</evidence>
<reference evidence="10 11" key="1">
    <citation type="submission" date="2019-10" db="EMBL/GenBank/DDBJ databases">
        <title>Whole-genome sequence of the extremophile Heliorestis acidaminivorans DSM 24790.</title>
        <authorList>
            <person name="Kyndt J.A."/>
            <person name="Meyer T.E."/>
        </authorList>
    </citation>
    <scope>NUCLEOTIDE SEQUENCE [LARGE SCALE GENOMIC DNA]</scope>
    <source>
        <strain evidence="10 11">DSM 24790</strain>
    </source>
</reference>
<dbReference type="GO" id="GO:0005886">
    <property type="term" value="C:plasma membrane"/>
    <property type="evidence" value="ECO:0007669"/>
    <property type="project" value="UniProtKB-SubCell"/>
</dbReference>
<dbReference type="PANTHER" id="PTHR32309:SF31">
    <property type="entry name" value="CAPSULAR EXOPOLYSACCHARIDE FAMILY"/>
    <property type="match status" value="1"/>
</dbReference>
<evidence type="ECO:0000256" key="6">
    <source>
        <dbReference type="ARBA" id="ARBA00023136"/>
    </source>
</evidence>
<evidence type="ECO:0000313" key="11">
    <source>
        <dbReference type="Proteomes" id="UP000468766"/>
    </source>
</evidence>
<organism evidence="10 11">
    <name type="scientific">Heliorestis acidaminivorans</name>
    <dbReference type="NCBI Taxonomy" id="553427"/>
    <lineage>
        <taxon>Bacteria</taxon>
        <taxon>Bacillati</taxon>
        <taxon>Bacillota</taxon>
        <taxon>Clostridia</taxon>
        <taxon>Eubacteriales</taxon>
        <taxon>Heliobacteriaceae</taxon>
        <taxon>Heliorestis</taxon>
    </lineage>
</organism>
<feature type="transmembrane region" description="Helical" evidence="8">
    <location>
        <begin position="264"/>
        <end position="286"/>
    </location>
</feature>
<gene>
    <name evidence="10" type="ORF">F9B85_03415</name>
</gene>
<name>A0A6I0F179_9FIRM</name>
<evidence type="ECO:0000256" key="2">
    <source>
        <dbReference type="ARBA" id="ARBA00006683"/>
    </source>
</evidence>
<keyword evidence="6 8" id="KW-0472">Membrane</keyword>
<feature type="region of interest" description="Disordered" evidence="7">
    <location>
        <begin position="1"/>
        <end position="20"/>
    </location>
</feature>
<feature type="compositionally biased region" description="Basic and acidic residues" evidence="7">
    <location>
        <begin position="1"/>
        <end position="17"/>
    </location>
</feature>
<dbReference type="OrthoDB" id="2360475at2"/>
<protein>
    <recommendedName>
        <fullName evidence="9">Polysaccharide chain length determinant N-terminal domain-containing protein</fullName>
    </recommendedName>
</protein>
<feature type="domain" description="Polysaccharide chain length determinant N-terminal" evidence="9">
    <location>
        <begin position="34"/>
        <end position="97"/>
    </location>
</feature>
<comment type="subcellular location">
    <subcellularLocation>
        <location evidence="1">Cell membrane</location>
        <topology evidence="1">Multi-pass membrane protein</topology>
    </subcellularLocation>
</comment>
<evidence type="ECO:0000256" key="5">
    <source>
        <dbReference type="ARBA" id="ARBA00022989"/>
    </source>
</evidence>
<dbReference type="InterPro" id="IPR003856">
    <property type="entry name" value="LPS_length_determ_N"/>
</dbReference>
<evidence type="ECO:0000313" key="10">
    <source>
        <dbReference type="EMBL" id="KAB2953681.1"/>
    </source>
</evidence>
<dbReference type="InterPro" id="IPR050445">
    <property type="entry name" value="Bact_polysacc_biosynth/exp"/>
</dbReference>
<keyword evidence="4 8" id="KW-0812">Transmembrane</keyword>
<keyword evidence="3" id="KW-1003">Cell membrane</keyword>